<protein>
    <submittedName>
        <fullName evidence="2">Molybdopterin guanine dinucleotide biosynthesis accessory protein MobB</fullName>
    </submittedName>
</protein>
<accession>A0A286IE77</accession>
<name>A0A286IE77_9HYPH</name>
<proteinExistence type="predicted"/>
<dbReference type="InterPro" id="IPR052539">
    <property type="entry name" value="MGD_biosynthesis_adapter"/>
</dbReference>
<dbReference type="Pfam" id="PF03205">
    <property type="entry name" value="MobB"/>
    <property type="match status" value="1"/>
</dbReference>
<reference evidence="3" key="1">
    <citation type="submission" date="2017-08" db="EMBL/GenBank/DDBJ databases">
        <authorList>
            <person name="Varghese N."/>
            <person name="Submissions S."/>
        </authorList>
    </citation>
    <scope>NUCLEOTIDE SEQUENCE [LARGE SCALE GENOMIC DNA]</scope>
    <source>
        <strain evidence="3">KCTC 23107</strain>
    </source>
</reference>
<dbReference type="OrthoDB" id="9804758at2"/>
<gene>
    <name evidence="2" type="ORF">SAMN05877838_3344</name>
</gene>
<dbReference type="AlphaFoldDB" id="A0A286IE77"/>
<evidence type="ECO:0000313" key="3">
    <source>
        <dbReference type="Proteomes" id="UP000219465"/>
    </source>
</evidence>
<dbReference type="InterPro" id="IPR004435">
    <property type="entry name" value="MobB_dom"/>
</dbReference>
<dbReference type="SUPFAM" id="SSF52540">
    <property type="entry name" value="P-loop containing nucleoside triphosphate hydrolases"/>
    <property type="match status" value="1"/>
</dbReference>
<dbReference type="PANTHER" id="PTHR40072">
    <property type="entry name" value="MOLYBDOPTERIN-GUANINE DINUCLEOTIDE BIOSYNTHESIS ADAPTER PROTEIN-RELATED"/>
    <property type="match status" value="1"/>
</dbReference>
<dbReference type="CDD" id="cd03116">
    <property type="entry name" value="MobB"/>
    <property type="match status" value="1"/>
</dbReference>
<dbReference type="InterPro" id="IPR027417">
    <property type="entry name" value="P-loop_NTPase"/>
</dbReference>
<dbReference type="PANTHER" id="PTHR40072:SF1">
    <property type="entry name" value="MOLYBDOPTERIN-GUANINE DINUCLEOTIDE BIOSYNTHESIS ADAPTER PROTEIN"/>
    <property type="match status" value="1"/>
</dbReference>
<evidence type="ECO:0000259" key="1">
    <source>
        <dbReference type="Pfam" id="PF03205"/>
    </source>
</evidence>
<feature type="domain" description="Molybdopterin-guanine dinucleotide biosynthesis protein B (MobB)" evidence="1">
    <location>
        <begin position="5"/>
        <end position="138"/>
    </location>
</feature>
<dbReference type="Gene3D" id="3.40.50.300">
    <property type="entry name" value="P-loop containing nucleotide triphosphate hydrolases"/>
    <property type="match status" value="1"/>
</dbReference>
<dbReference type="EMBL" id="OCPC01000005">
    <property type="protein sequence ID" value="SOE18420.1"/>
    <property type="molecule type" value="Genomic_DNA"/>
</dbReference>
<dbReference type="RefSeq" id="WP_097108902.1">
    <property type="nucleotide sequence ID" value="NZ_OCPC01000005.1"/>
</dbReference>
<dbReference type="GO" id="GO:0006777">
    <property type="term" value="P:Mo-molybdopterin cofactor biosynthetic process"/>
    <property type="evidence" value="ECO:0007669"/>
    <property type="project" value="InterPro"/>
</dbReference>
<dbReference type="GO" id="GO:0005525">
    <property type="term" value="F:GTP binding"/>
    <property type="evidence" value="ECO:0007669"/>
    <property type="project" value="InterPro"/>
</dbReference>
<organism evidence="2 3">
    <name type="scientific">Hoeflea halophila</name>
    <dbReference type="NCBI Taxonomy" id="714899"/>
    <lineage>
        <taxon>Bacteria</taxon>
        <taxon>Pseudomonadati</taxon>
        <taxon>Pseudomonadota</taxon>
        <taxon>Alphaproteobacteria</taxon>
        <taxon>Hyphomicrobiales</taxon>
        <taxon>Rhizobiaceae</taxon>
        <taxon>Hoeflea</taxon>
    </lineage>
</organism>
<evidence type="ECO:0000313" key="2">
    <source>
        <dbReference type="EMBL" id="SOE18420.1"/>
    </source>
</evidence>
<keyword evidence="3" id="KW-1185">Reference proteome</keyword>
<sequence>MTLRVFGITGWKNSGKTTLTCKLVEEFTRRGFRVSTLKHAHHAFDVDHEGTDSYRHRQAGAGEVAIVSGRRWAVMHELKDRPEPSMQEMLAQLSPCDLVLIEGFKRANHPKIELRREAALDRTPVPDEGGSIRAIAADHAVDDAKVPVFSLEDIAAIADMIALETGLGEPAA</sequence>
<dbReference type="Proteomes" id="UP000219465">
    <property type="component" value="Unassembled WGS sequence"/>
</dbReference>
<dbReference type="NCBIfam" id="TIGR00176">
    <property type="entry name" value="mobB"/>
    <property type="match status" value="1"/>
</dbReference>